<dbReference type="InterPro" id="IPR051710">
    <property type="entry name" value="Phosphatase_SH3-domain"/>
</dbReference>
<accession>A0A0M3IJS4</accession>
<dbReference type="InterPro" id="IPR029033">
    <property type="entry name" value="His_PPase_superfam"/>
</dbReference>
<dbReference type="WBParaSite" id="ALUE_0001893101-mRNA-1">
    <property type="protein sequence ID" value="ALUE_0001893101-mRNA-1"/>
    <property type="gene ID" value="ALUE_0001893101"/>
</dbReference>
<proteinExistence type="predicted"/>
<dbReference type="PANTHER" id="PTHR16469:SF27">
    <property type="entry name" value="UBIQUITIN-ASSOCIATED AND SH3 DOMAIN-CONTAINING BA-RELATED"/>
    <property type="match status" value="1"/>
</dbReference>
<evidence type="ECO:0000313" key="1">
    <source>
        <dbReference type="Proteomes" id="UP000036681"/>
    </source>
</evidence>
<sequence>LLSPPSLQICCGDNCEYSRRSPNVWGAKRQRHPNQRWQVARAWENPILGNTRGCANAMSVEGTNETKKSAIPPRNMLMIKNKILTNEIRTSDIRIYLVRTGEDCDNIMPAWRNRAFETYQAYRLLDMNQPTWIPRRAGGEDDYVSDAPLTNVGSLSAQLVGRAITMRTVISEVYTSPSLASIQTAYSLVSSLQQRLLAKIRVEPGLFEPLPLITKNSLPNFLLVEDLIAYGIDIDASYKPFMKVEQLMKSVAAEQTVGDAYVRIGEVGDEIAKKCSSSEKCVVIICDAIGIDALFRRITRRSDVAETLDDIRQMRKFYPQCCTLTLQWNAKMHSWSYESAAIPPMTLFHTRNTVKVPSFCRNGKVIIASPERESLL</sequence>
<dbReference type="Proteomes" id="UP000036681">
    <property type="component" value="Unplaced"/>
</dbReference>
<dbReference type="PANTHER" id="PTHR16469">
    <property type="entry name" value="UBIQUITIN-ASSOCIATED AND SH3 DOMAIN-CONTAINING BA-RELATED"/>
    <property type="match status" value="1"/>
</dbReference>
<dbReference type="SUPFAM" id="SSF53254">
    <property type="entry name" value="Phosphoglycerate mutase-like"/>
    <property type="match status" value="1"/>
</dbReference>
<evidence type="ECO:0000313" key="2">
    <source>
        <dbReference type="WBParaSite" id="ALUE_0001893101-mRNA-1"/>
    </source>
</evidence>
<keyword evidence="1" id="KW-1185">Reference proteome</keyword>
<dbReference type="AlphaFoldDB" id="A0A0M3IJS4"/>
<organism evidence="1 2">
    <name type="scientific">Ascaris lumbricoides</name>
    <name type="common">Giant roundworm</name>
    <dbReference type="NCBI Taxonomy" id="6252"/>
    <lineage>
        <taxon>Eukaryota</taxon>
        <taxon>Metazoa</taxon>
        <taxon>Ecdysozoa</taxon>
        <taxon>Nematoda</taxon>
        <taxon>Chromadorea</taxon>
        <taxon>Rhabditida</taxon>
        <taxon>Spirurina</taxon>
        <taxon>Ascaridomorpha</taxon>
        <taxon>Ascaridoidea</taxon>
        <taxon>Ascarididae</taxon>
        <taxon>Ascaris</taxon>
    </lineage>
</organism>
<reference evidence="2" key="1">
    <citation type="submission" date="2017-02" db="UniProtKB">
        <authorList>
            <consortium name="WormBaseParasite"/>
        </authorList>
    </citation>
    <scope>IDENTIFICATION</scope>
</reference>
<dbReference type="GO" id="GO:0016791">
    <property type="term" value="F:phosphatase activity"/>
    <property type="evidence" value="ECO:0007669"/>
    <property type="project" value="UniProtKB-ARBA"/>
</dbReference>
<protein>
    <submittedName>
        <fullName evidence="2">STAS domain-containing protein</fullName>
    </submittedName>
</protein>
<dbReference type="Gene3D" id="3.40.50.1240">
    <property type="entry name" value="Phosphoglycerate mutase-like"/>
    <property type="match status" value="1"/>
</dbReference>
<name>A0A0M3IJS4_ASCLU</name>